<dbReference type="Proteomes" id="UP000176308">
    <property type="component" value="Unassembled WGS sequence"/>
</dbReference>
<reference evidence="1 2" key="1">
    <citation type="journal article" date="2016" name="Nat. Commun.">
        <title>Thousands of microbial genomes shed light on interconnected biogeochemical processes in an aquifer system.</title>
        <authorList>
            <person name="Anantharaman K."/>
            <person name="Brown C.T."/>
            <person name="Hug L.A."/>
            <person name="Sharon I."/>
            <person name="Castelle C.J."/>
            <person name="Probst A.J."/>
            <person name="Thomas B.C."/>
            <person name="Singh A."/>
            <person name="Wilkins M.J."/>
            <person name="Karaoz U."/>
            <person name="Brodie E.L."/>
            <person name="Williams K.H."/>
            <person name="Hubbard S.S."/>
            <person name="Banfield J.F."/>
        </authorList>
    </citation>
    <scope>NUCLEOTIDE SEQUENCE [LARGE SCALE GENOMIC DNA]</scope>
</reference>
<sequence length="79" mass="9701">MITIKKQKVRKKEIDRLFNSFKKENLLEDKAEYDKEDLQLAYPKLNKKEVKLLYLKVQQWKYDKLKKDKSTIKHPKFKS</sequence>
<proteinExistence type="predicted"/>
<accession>A0A1G2I8K2</accession>
<protein>
    <submittedName>
        <fullName evidence="1">Uncharacterized protein</fullName>
    </submittedName>
</protein>
<gene>
    <name evidence="1" type="ORF">A2904_02335</name>
</gene>
<dbReference type="AlphaFoldDB" id="A0A1G2I8K2"/>
<evidence type="ECO:0000313" key="1">
    <source>
        <dbReference type="EMBL" id="OGZ71103.1"/>
    </source>
</evidence>
<comment type="caution">
    <text evidence="1">The sequence shown here is derived from an EMBL/GenBank/DDBJ whole genome shotgun (WGS) entry which is preliminary data.</text>
</comment>
<name>A0A1G2I8K2_9BACT</name>
<organism evidence="1 2">
    <name type="scientific">Candidatus Staskawiczbacteria bacterium RIFCSPLOWO2_01_FULL_33_9</name>
    <dbReference type="NCBI Taxonomy" id="1802211"/>
    <lineage>
        <taxon>Bacteria</taxon>
        <taxon>Candidatus Staskawicziibacteriota</taxon>
    </lineage>
</organism>
<dbReference type="EMBL" id="MHOX01000014">
    <property type="protein sequence ID" value="OGZ71103.1"/>
    <property type="molecule type" value="Genomic_DNA"/>
</dbReference>
<evidence type="ECO:0000313" key="2">
    <source>
        <dbReference type="Proteomes" id="UP000176308"/>
    </source>
</evidence>